<dbReference type="InterPro" id="IPR044974">
    <property type="entry name" value="Disease_R_plants"/>
</dbReference>
<gene>
    <name evidence="11" type="ORF">CEY00_Acc29042</name>
</gene>
<dbReference type="GO" id="GO:0043531">
    <property type="term" value="F:ADP binding"/>
    <property type="evidence" value="ECO:0007669"/>
    <property type="project" value="InterPro"/>
</dbReference>
<protein>
    <submittedName>
        <fullName evidence="11">Disease resistance protein</fullName>
    </submittedName>
</protein>
<proteinExistence type="inferred from homology"/>
<dbReference type="InterPro" id="IPR042197">
    <property type="entry name" value="Apaf_helical"/>
</dbReference>
<dbReference type="Gene3D" id="1.10.8.430">
    <property type="entry name" value="Helical domain of apoptotic protease-activating factors"/>
    <property type="match status" value="1"/>
</dbReference>
<keyword evidence="2" id="KW-0433">Leucine-rich repeat</keyword>
<dbReference type="EMBL" id="NKQK01000025">
    <property type="protein sequence ID" value="PSR91696.1"/>
    <property type="molecule type" value="Genomic_DNA"/>
</dbReference>
<comment type="caution">
    <text evidence="11">The sequence shown here is derived from an EMBL/GenBank/DDBJ whole genome shotgun (WGS) entry which is preliminary data.</text>
</comment>
<dbReference type="Gene3D" id="3.80.10.10">
    <property type="entry name" value="Ribonuclease Inhibitor"/>
    <property type="match status" value="1"/>
</dbReference>
<dbReference type="InterPro" id="IPR041118">
    <property type="entry name" value="Rx_N"/>
</dbReference>
<evidence type="ECO:0000256" key="2">
    <source>
        <dbReference type="ARBA" id="ARBA00022614"/>
    </source>
</evidence>
<dbReference type="Gramene" id="PSR91696">
    <property type="protein sequence ID" value="PSR91696"/>
    <property type="gene ID" value="CEY00_Acc29042"/>
</dbReference>
<dbReference type="CDD" id="cd14798">
    <property type="entry name" value="RX-CC_like"/>
    <property type="match status" value="1"/>
</dbReference>
<evidence type="ECO:0000256" key="5">
    <source>
        <dbReference type="ARBA" id="ARBA00022821"/>
    </source>
</evidence>
<evidence type="ECO:0000259" key="7">
    <source>
        <dbReference type="Pfam" id="PF00931"/>
    </source>
</evidence>
<dbReference type="InterPro" id="IPR003591">
    <property type="entry name" value="Leu-rich_rpt_typical-subtyp"/>
</dbReference>
<dbReference type="InterPro" id="IPR027417">
    <property type="entry name" value="P-loop_NTPase"/>
</dbReference>
<dbReference type="Proteomes" id="UP000241394">
    <property type="component" value="Chromosome LG25"/>
</dbReference>
<accession>A0A2R6PIJ2</accession>
<dbReference type="GO" id="GO:0051607">
    <property type="term" value="P:defense response to virus"/>
    <property type="evidence" value="ECO:0007669"/>
    <property type="project" value="UniProtKB-ARBA"/>
</dbReference>
<reference evidence="12" key="2">
    <citation type="journal article" date="2018" name="BMC Genomics">
        <title>A manually annotated Actinidia chinensis var. chinensis (kiwifruit) genome highlights the challenges associated with draft genomes and gene prediction in plants.</title>
        <authorList>
            <person name="Pilkington S.M."/>
            <person name="Crowhurst R."/>
            <person name="Hilario E."/>
            <person name="Nardozza S."/>
            <person name="Fraser L."/>
            <person name="Peng Y."/>
            <person name="Gunaseelan K."/>
            <person name="Simpson R."/>
            <person name="Tahir J."/>
            <person name="Deroles S.C."/>
            <person name="Templeton K."/>
            <person name="Luo Z."/>
            <person name="Davy M."/>
            <person name="Cheng C."/>
            <person name="McNeilage M."/>
            <person name="Scaglione D."/>
            <person name="Liu Y."/>
            <person name="Zhang Q."/>
            <person name="Datson P."/>
            <person name="De Silva N."/>
            <person name="Gardiner S.E."/>
            <person name="Bassett H."/>
            <person name="Chagne D."/>
            <person name="McCallum J."/>
            <person name="Dzierzon H."/>
            <person name="Deng C."/>
            <person name="Wang Y.Y."/>
            <person name="Barron L."/>
            <person name="Manako K."/>
            <person name="Bowen J."/>
            <person name="Foster T.M."/>
            <person name="Erridge Z.A."/>
            <person name="Tiffin H."/>
            <person name="Waite C.N."/>
            <person name="Davies K.M."/>
            <person name="Grierson E.P."/>
            <person name="Laing W.A."/>
            <person name="Kirk R."/>
            <person name="Chen X."/>
            <person name="Wood M."/>
            <person name="Montefiori M."/>
            <person name="Brummell D.A."/>
            <person name="Schwinn K.E."/>
            <person name="Catanach A."/>
            <person name="Fullerton C."/>
            <person name="Li D."/>
            <person name="Meiyalaghan S."/>
            <person name="Nieuwenhuizen N."/>
            <person name="Read N."/>
            <person name="Prakash R."/>
            <person name="Hunter D."/>
            <person name="Zhang H."/>
            <person name="McKenzie M."/>
            <person name="Knabel M."/>
            <person name="Harris A."/>
            <person name="Allan A.C."/>
            <person name="Gleave A."/>
            <person name="Chen A."/>
            <person name="Janssen B.J."/>
            <person name="Plunkett B."/>
            <person name="Ampomah-Dwamena C."/>
            <person name="Voogd C."/>
            <person name="Leif D."/>
            <person name="Lafferty D."/>
            <person name="Souleyre E.J.F."/>
            <person name="Varkonyi-Gasic E."/>
            <person name="Gambi F."/>
            <person name="Hanley J."/>
            <person name="Yao J.L."/>
            <person name="Cheung J."/>
            <person name="David K.M."/>
            <person name="Warren B."/>
            <person name="Marsh K."/>
            <person name="Snowden K.C."/>
            <person name="Lin-Wang K."/>
            <person name="Brian L."/>
            <person name="Martinez-Sanchez M."/>
            <person name="Wang M."/>
            <person name="Ileperuma N."/>
            <person name="Macnee N."/>
            <person name="Campin R."/>
            <person name="McAtee P."/>
            <person name="Drummond R.S.M."/>
            <person name="Espley R.V."/>
            <person name="Ireland H.S."/>
            <person name="Wu R."/>
            <person name="Atkinson R.G."/>
            <person name="Karunairetnam S."/>
            <person name="Bulley S."/>
            <person name="Chunkath S."/>
            <person name="Hanley Z."/>
            <person name="Storey R."/>
            <person name="Thrimawithana A.H."/>
            <person name="Thomson S."/>
            <person name="David C."/>
            <person name="Testolin R."/>
            <person name="Huang H."/>
            <person name="Hellens R.P."/>
            <person name="Schaffer R.J."/>
        </authorList>
    </citation>
    <scope>NUCLEOTIDE SEQUENCE [LARGE SCALE GENOMIC DNA]</scope>
    <source>
        <strain evidence="12">cv. Red5</strain>
    </source>
</reference>
<dbReference type="FunFam" id="3.40.50.300:FF:001091">
    <property type="entry name" value="Probable disease resistance protein At1g61300"/>
    <property type="match status" value="1"/>
</dbReference>
<feature type="domain" description="Disease resistance N-terminal" evidence="8">
    <location>
        <begin position="5"/>
        <end position="91"/>
    </location>
</feature>
<dbReference type="PANTHER" id="PTHR23155">
    <property type="entry name" value="DISEASE RESISTANCE PROTEIN RP"/>
    <property type="match status" value="1"/>
</dbReference>
<evidence type="ECO:0000256" key="3">
    <source>
        <dbReference type="ARBA" id="ARBA00022737"/>
    </source>
</evidence>
<dbReference type="Gene3D" id="3.40.50.300">
    <property type="entry name" value="P-loop containing nucleotide triphosphate hydrolases"/>
    <property type="match status" value="1"/>
</dbReference>
<keyword evidence="3" id="KW-0677">Repeat</keyword>
<dbReference type="SUPFAM" id="SSF52540">
    <property type="entry name" value="P-loop containing nucleoside triphosphate hydrolases"/>
    <property type="match status" value="1"/>
</dbReference>
<dbReference type="FunFam" id="1.10.10.10:FF:000322">
    <property type="entry name" value="Probable disease resistance protein At1g63360"/>
    <property type="match status" value="1"/>
</dbReference>
<dbReference type="Pfam" id="PF23598">
    <property type="entry name" value="LRR_14"/>
    <property type="match status" value="1"/>
</dbReference>
<feature type="domain" description="NB-ARC" evidence="7">
    <location>
        <begin position="168"/>
        <end position="346"/>
    </location>
</feature>
<evidence type="ECO:0000256" key="6">
    <source>
        <dbReference type="ARBA" id="ARBA00022840"/>
    </source>
</evidence>
<keyword evidence="5" id="KW-0611">Plant defense</keyword>
<evidence type="ECO:0000256" key="1">
    <source>
        <dbReference type="ARBA" id="ARBA00008894"/>
    </source>
</evidence>
<dbReference type="GO" id="GO:0005524">
    <property type="term" value="F:ATP binding"/>
    <property type="evidence" value="ECO:0007669"/>
    <property type="project" value="UniProtKB-KW"/>
</dbReference>
<name>A0A2R6PIJ2_ACTCC</name>
<dbReference type="InterPro" id="IPR032675">
    <property type="entry name" value="LRR_dom_sf"/>
</dbReference>
<dbReference type="OrthoDB" id="690341at2759"/>
<sequence>MAEIAVSHLLANFAPFLQEEVNLLTGVRDEIEYIRDEFERMTAFLRVADAMEERDPELKVWVKQVRESAYDIADALDLYMLRLGHHHGNGVCGFLRKVSCYIKTIKARHQIAFEVKRIKSRLINISNGHQRYADIHRRQEQASRPTVAWYDSRGDALLLEEAELVGIEKPKRELTQFLLEEDPRLKVVSIAGMGGLGKTTLTKKVYDDTIVKKHFQNHAWITVSESFKIEKLLQSVILQLFEEVKQPIPQGVENMDTNSLKGIIKTFLQQKKYVLVLDDVWDIHAWQSVRYAFPNGNCGSRVILTTRNIDLASFSSREYHGKVYNLTPLAPEDSWTLFCRKTFQGNSSPPYLEGLSRDILRRCEGLPLAIVAISGLLSTKEKNVEEWERISRSLGAELEENEKLTSMSKILSLSFFDLPWNLKLCFLYLSIFPEDYSIDHWRLIRLWVAERFVEAKDGMTIEEVAQSYLNGLISRSLIQVAERRNDRRIKTYRIHDLWREIIVSMSREQNIVTLSSECGTVWIKKVRRLSVHQNLEGEQESSCFTHLRSLIVFSSIDSFSILSKVALLGDDLRLLTLLDLEGTQLETFPNEVVKLCHLRHLSLRRTNLKTIPKSIGNLRNLETLDLKHTHVIEFPDEILKLQRLRHLLSYRYHMLDWPFFQDQTGFKAPMGIGSLSSLQKLCSIEANHDNNNGIVLKEVGKLTQLRRVQILKLRREDGKVLCSSLEKLKNLRSLLVRAIQVDEIINLDSLSSPPQCLRTLYLVGHLQRLPRWIPSAFNLVRVCLVYSKLRDAEPLRSLHDLPNLTHLEIFTAYDGEELCFKAGAFQNLETLWLCLLQELIWVRVEVGSMPHLKKLSLEKCKLMADLPSGIEHLTNLEMLHLADMPYSLISRLNRGLPGGDYWKVSHIPHVEIGVWKDGNWEGSFLS</sequence>
<dbReference type="InterPro" id="IPR002182">
    <property type="entry name" value="NB-ARC"/>
</dbReference>
<dbReference type="InterPro" id="IPR036388">
    <property type="entry name" value="WH-like_DNA-bd_sf"/>
</dbReference>
<evidence type="ECO:0000256" key="4">
    <source>
        <dbReference type="ARBA" id="ARBA00022741"/>
    </source>
</evidence>
<dbReference type="InterPro" id="IPR038005">
    <property type="entry name" value="RX-like_CC"/>
</dbReference>
<evidence type="ECO:0000259" key="10">
    <source>
        <dbReference type="Pfam" id="PF23598"/>
    </source>
</evidence>
<dbReference type="Pfam" id="PF00931">
    <property type="entry name" value="NB-ARC"/>
    <property type="match status" value="1"/>
</dbReference>
<dbReference type="SUPFAM" id="SSF52058">
    <property type="entry name" value="L domain-like"/>
    <property type="match status" value="1"/>
</dbReference>
<feature type="domain" description="Disease resistance R13L4/SHOC-2-like LRR" evidence="10">
    <location>
        <begin position="546"/>
        <end position="880"/>
    </location>
</feature>
<dbReference type="GO" id="GO:0098542">
    <property type="term" value="P:defense response to other organism"/>
    <property type="evidence" value="ECO:0007669"/>
    <property type="project" value="TreeGrafter"/>
</dbReference>
<reference evidence="11 12" key="1">
    <citation type="submission" date="2017-07" db="EMBL/GenBank/DDBJ databases">
        <title>An improved, manually edited Actinidia chinensis var. chinensis (kiwifruit) genome highlights the challenges associated with draft genomes and gene prediction in plants.</title>
        <authorList>
            <person name="Pilkington S."/>
            <person name="Crowhurst R."/>
            <person name="Hilario E."/>
            <person name="Nardozza S."/>
            <person name="Fraser L."/>
            <person name="Peng Y."/>
            <person name="Gunaseelan K."/>
            <person name="Simpson R."/>
            <person name="Tahir J."/>
            <person name="Deroles S."/>
            <person name="Templeton K."/>
            <person name="Luo Z."/>
            <person name="Davy M."/>
            <person name="Cheng C."/>
            <person name="Mcneilage M."/>
            <person name="Scaglione D."/>
            <person name="Liu Y."/>
            <person name="Zhang Q."/>
            <person name="Datson P."/>
            <person name="De Silva N."/>
            <person name="Gardiner S."/>
            <person name="Bassett H."/>
            <person name="Chagne D."/>
            <person name="Mccallum J."/>
            <person name="Dzierzon H."/>
            <person name="Deng C."/>
            <person name="Wang Y.-Y."/>
            <person name="Barron N."/>
            <person name="Manako K."/>
            <person name="Bowen J."/>
            <person name="Foster T."/>
            <person name="Erridge Z."/>
            <person name="Tiffin H."/>
            <person name="Waite C."/>
            <person name="Davies K."/>
            <person name="Grierson E."/>
            <person name="Laing W."/>
            <person name="Kirk R."/>
            <person name="Chen X."/>
            <person name="Wood M."/>
            <person name="Montefiori M."/>
            <person name="Brummell D."/>
            <person name="Schwinn K."/>
            <person name="Catanach A."/>
            <person name="Fullerton C."/>
            <person name="Li D."/>
            <person name="Meiyalaghan S."/>
            <person name="Nieuwenhuizen N."/>
            <person name="Read N."/>
            <person name="Prakash R."/>
            <person name="Hunter D."/>
            <person name="Zhang H."/>
            <person name="Mckenzie M."/>
            <person name="Knabel M."/>
            <person name="Harris A."/>
            <person name="Allan A."/>
            <person name="Chen A."/>
            <person name="Janssen B."/>
            <person name="Plunkett B."/>
            <person name="Dwamena C."/>
            <person name="Voogd C."/>
            <person name="Leif D."/>
            <person name="Lafferty D."/>
            <person name="Souleyre E."/>
            <person name="Varkonyi-Gasic E."/>
            <person name="Gambi F."/>
            <person name="Hanley J."/>
            <person name="Yao J.-L."/>
            <person name="Cheung J."/>
            <person name="David K."/>
            <person name="Warren B."/>
            <person name="Marsh K."/>
            <person name="Snowden K."/>
            <person name="Lin-Wang K."/>
            <person name="Brian L."/>
            <person name="Martinez-Sanchez M."/>
            <person name="Wang M."/>
            <person name="Ileperuma N."/>
            <person name="Macnee N."/>
            <person name="Campin R."/>
            <person name="Mcatee P."/>
            <person name="Drummond R."/>
            <person name="Espley R."/>
            <person name="Ireland H."/>
            <person name="Wu R."/>
            <person name="Atkinson R."/>
            <person name="Karunairetnam S."/>
            <person name="Bulley S."/>
            <person name="Chunkath S."/>
            <person name="Hanley Z."/>
            <person name="Storey R."/>
            <person name="Thrimawithana A."/>
            <person name="Thomson S."/>
            <person name="David C."/>
            <person name="Testolin R."/>
        </authorList>
    </citation>
    <scope>NUCLEOTIDE SEQUENCE [LARGE SCALE GENOMIC DNA]</scope>
    <source>
        <strain evidence="12">cv. Red5</strain>
        <tissue evidence="11">Young leaf</tissue>
    </source>
</reference>
<comment type="similarity">
    <text evidence="1">Belongs to the disease resistance NB-LRR family.</text>
</comment>
<dbReference type="AlphaFoldDB" id="A0A2R6PIJ2"/>
<dbReference type="InterPro" id="IPR055414">
    <property type="entry name" value="LRR_R13L4/SHOC2-like"/>
</dbReference>
<feature type="domain" description="Disease resistance protein winged helix" evidence="9">
    <location>
        <begin position="431"/>
        <end position="502"/>
    </location>
</feature>
<dbReference type="Pfam" id="PF23559">
    <property type="entry name" value="WHD_DRP"/>
    <property type="match status" value="1"/>
</dbReference>
<dbReference type="InParanoid" id="A0A2R6PIJ2"/>
<dbReference type="InterPro" id="IPR058922">
    <property type="entry name" value="WHD_DRP"/>
</dbReference>
<dbReference type="Pfam" id="PF18052">
    <property type="entry name" value="Rx_N"/>
    <property type="match status" value="1"/>
</dbReference>
<evidence type="ECO:0000259" key="9">
    <source>
        <dbReference type="Pfam" id="PF23559"/>
    </source>
</evidence>
<dbReference type="Gene3D" id="1.20.5.4130">
    <property type="match status" value="1"/>
</dbReference>
<organism evidence="11 12">
    <name type="scientific">Actinidia chinensis var. chinensis</name>
    <name type="common">Chinese soft-hair kiwi</name>
    <dbReference type="NCBI Taxonomy" id="1590841"/>
    <lineage>
        <taxon>Eukaryota</taxon>
        <taxon>Viridiplantae</taxon>
        <taxon>Streptophyta</taxon>
        <taxon>Embryophyta</taxon>
        <taxon>Tracheophyta</taxon>
        <taxon>Spermatophyta</taxon>
        <taxon>Magnoliopsida</taxon>
        <taxon>eudicotyledons</taxon>
        <taxon>Gunneridae</taxon>
        <taxon>Pentapetalae</taxon>
        <taxon>asterids</taxon>
        <taxon>Ericales</taxon>
        <taxon>Actinidiaceae</taxon>
        <taxon>Actinidia</taxon>
    </lineage>
</organism>
<evidence type="ECO:0000259" key="8">
    <source>
        <dbReference type="Pfam" id="PF18052"/>
    </source>
</evidence>
<keyword evidence="6" id="KW-0067">ATP-binding</keyword>
<evidence type="ECO:0000313" key="11">
    <source>
        <dbReference type="EMBL" id="PSR91696.1"/>
    </source>
</evidence>
<evidence type="ECO:0000313" key="12">
    <source>
        <dbReference type="Proteomes" id="UP000241394"/>
    </source>
</evidence>
<dbReference type="SMART" id="SM00369">
    <property type="entry name" value="LRR_TYP"/>
    <property type="match status" value="4"/>
</dbReference>
<dbReference type="STRING" id="1590841.A0A2R6PIJ2"/>
<dbReference type="PANTHER" id="PTHR23155:SF1205">
    <property type="entry name" value="DISEASE RESISTANCE PROTEIN RPM1"/>
    <property type="match status" value="1"/>
</dbReference>
<dbReference type="PRINTS" id="PR00364">
    <property type="entry name" value="DISEASERSIST"/>
</dbReference>
<dbReference type="Gene3D" id="1.10.10.10">
    <property type="entry name" value="Winged helix-like DNA-binding domain superfamily/Winged helix DNA-binding domain"/>
    <property type="match status" value="1"/>
</dbReference>
<dbReference type="OMA" id="LATKRHT"/>
<keyword evidence="12" id="KW-1185">Reference proteome</keyword>
<keyword evidence="4" id="KW-0547">Nucleotide-binding</keyword>